<keyword evidence="1" id="KW-1133">Transmembrane helix</keyword>
<keyword evidence="2" id="KW-0732">Signal</keyword>
<name>A0AAE0Z0Q3_9GAST</name>
<keyword evidence="4" id="KW-1185">Reference proteome</keyword>
<keyword evidence="1" id="KW-0812">Transmembrane</keyword>
<comment type="caution">
    <text evidence="3">The sequence shown here is derived from an EMBL/GenBank/DDBJ whole genome shotgun (WGS) entry which is preliminary data.</text>
</comment>
<proteinExistence type="predicted"/>
<feature type="signal peptide" evidence="2">
    <location>
        <begin position="1"/>
        <end position="18"/>
    </location>
</feature>
<gene>
    <name evidence="3" type="ORF">RRG08_058610</name>
</gene>
<protein>
    <submittedName>
        <fullName evidence="3">Uncharacterized protein</fullName>
    </submittedName>
</protein>
<feature type="transmembrane region" description="Helical" evidence="1">
    <location>
        <begin position="36"/>
        <end position="58"/>
    </location>
</feature>
<keyword evidence="1" id="KW-0472">Membrane</keyword>
<feature type="chain" id="PRO_5041991148" evidence="2">
    <location>
        <begin position="19"/>
        <end position="108"/>
    </location>
</feature>
<evidence type="ECO:0000256" key="1">
    <source>
        <dbReference type="SAM" id="Phobius"/>
    </source>
</evidence>
<dbReference type="Proteomes" id="UP001283361">
    <property type="component" value="Unassembled WGS sequence"/>
</dbReference>
<dbReference type="AlphaFoldDB" id="A0AAE0Z0Q3"/>
<organism evidence="3 4">
    <name type="scientific">Elysia crispata</name>
    <name type="common">lettuce slug</name>
    <dbReference type="NCBI Taxonomy" id="231223"/>
    <lineage>
        <taxon>Eukaryota</taxon>
        <taxon>Metazoa</taxon>
        <taxon>Spiralia</taxon>
        <taxon>Lophotrochozoa</taxon>
        <taxon>Mollusca</taxon>
        <taxon>Gastropoda</taxon>
        <taxon>Heterobranchia</taxon>
        <taxon>Euthyneura</taxon>
        <taxon>Panpulmonata</taxon>
        <taxon>Sacoglossa</taxon>
        <taxon>Placobranchoidea</taxon>
        <taxon>Plakobranchidae</taxon>
        <taxon>Elysia</taxon>
    </lineage>
</organism>
<dbReference type="EMBL" id="JAWDGP010004969">
    <property type="protein sequence ID" value="KAK3760612.1"/>
    <property type="molecule type" value="Genomic_DNA"/>
</dbReference>
<evidence type="ECO:0000313" key="3">
    <source>
        <dbReference type="EMBL" id="KAK3760612.1"/>
    </source>
</evidence>
<accession>A0AAE0Z0Q3</accession>
<evidence type="ECO:0000256" key="2">
    <source>
        <dbReference type="SAM" id="SignalP"/>
    </source>
</evidence>
<sequence length="108" mass="12150">MANIHFSLVLQLTLVSSALMCGHIVRYLNNIKAVKFSLVLHLTLVSSALMCGHIVRFLNNIKAVKFSLVLTTEPDEVVFGLTQNVQLRCELSKTQTSRLHLDETTKKR</sequence>
<reference evidence="3" key="1">
    <citation type="journal article" date="2023" name="G3 (Bethesda)">
        <title>A reference genome for the long-term kleptoplast-retaining sea slug Elysia crispata morphotype clarki.</title>
        <authorList>
            <person name="Eastman K.E."/>
            <person name="Pendleton A.L."/>
            <person name="Shaikh M.A."/>
            <person name="Suttiyut T."/>
            <person name="Ogas R."/>
            <person name="Tomko P."/>
            <person name="Gavelis G."/>
            <person name="Widhalm J.R."/>
            <person name="Wisecaver J.H."/>
        </authorList>
    </citation>
    <scope>NUCLEOTIDE SEQUENCE</scope>
    <source>
        <strain evidence="3">ECLA1</strain>
    </source>
</reference>
<evidence type="ECO:0000313" key="4">
    <source>
        <dbReference type="Proteomes" id="UP001283361"/>
    </source>
</evidence>